<name>A0ACB9XQE5_CHAAC</name>
<protein>
    <submittedName>
        <fullName evidence="1">Uncharacterized protein</fullName>
    </submittedName>
</protein>
<accession>A0ACB9XQE5</accession>
<sequence length="46" mass="5165">MMSLCYGSKQRGPIQAFQAGRELVWETLRTFGILALADHFHAKTAL</sequence>
<proteinExistence type="predicted"/>
<dbReference type="Proteomes" id="UP001057452">
    <property type="component" value="Chromosome 4"/>
</dbReference>
<evidence type="ECO:0000313" key="1">
    <source>
        <dbReference type="EMBL" id="KAI4829501.1"/>
    </source>
</evidence>
<keyword evidence="2" id="KW-1185">Reference proteome</keyword>
<gene>
    <name evidence="1" type="ORF">KUCAC02_023541</name>
</gene>
<evidence type="ECO:0000313" key="2">
    <source>
        <dbReference type="Proteomes" id="UP001057452"/>
    </source>
</evidence>
<comment type="caution">
    <text evidence="1">The sequence shown here is derived from an EMBL/GenBank/DDBJ whole genome shotgun (WGS) entry which is preliminary data.</text>
</comment>
<organism evidence="1 2">
    <name type="scientific">Chaenocephalus aceratus</name>
    <name type="common">Blackfin icefish</name>
    <name type="synonym">Chaenichthys aceratus</name>
    <dbReference type="NCBI Taxonomy" id="36190"/>
    <lineage>
        <taxon>Eukaryota</taxon>
        <taxon>Metazoa</taxon>
        <taxon>Chordata</taxon>
        <taxon>Craniata</taxon>
        <taxon>Vertebrata</taxon>
        <taxon>Euteleostomi</taxon>
        <taxon>Actinopterygii</taxon>
        <taxon>Neopterygii</taxon>
        <taxon>Teleostei</taxon>
        <taxon>Neoteleostei</taxon>
        <taxon>Acanthomorphata</taxon>
        <taxon>Eupercaria</taxon>
        <taxon>Perciformes</taxon>
        <taxon>Notothenioidei</taxon>
        <taxon>Channichthyidae</taxon>
        <taxon>Chaenocephalus</taxon>
    </lineage>
</organism>
<reference evidence="1" key="1">
    <citation type="submission" date="2022-05" db="EMBL/GenBank/DDBJ databases">
        <title>Chromosome-level genome of Chaenocephalus aceratus.</title>
        <authorList>
            <person name="Park H."/>
        </authorList>
    </citation>
    <scope>NUCLEOTIDE SEQUENCE</scope>
    <source>
        <strain evidence="1">KU_202001</strain>
    </source>
</reference>
<dbReference type="EMBL" id="CM043788">
    <property type="protein sequence ID" value="KAI4829501.1"/>
    <property type="molecule type" value="Genomic_DNA"/>
</dbReference>